<dbReference type="RefSeq" id="WP_154759573.1">
    <property type="nucleotide sequence ID" value="NZ_WMBA01000048.1"/>
</dbReference>
<protein>
    <recommendedName>
        <fullName evidence="3">NIF system FeS cluster assembly NifU C-terminal domain-containing protein</fullName>
    </recommendedName>
</protein>
<comment type="function">
    <text evidence="1">May be involved in the formation or repair of [Fe-S] clusters present in iron-sulfur proteins.</text>
</comment>
<gene>
    <name evidence="4" type="ORF">GKO32_26235</name>
</gene>
<dbReference type="GO" id="GO:0051536">
    <property type="term" value="F:iron-sulfur cluster binding"/>
    <property type="evidence" value="ECO:0007669"/>
    <property type="project" value="InterPro"/>
</dbReference>
<evidence type="ECO:0000256" key="2">
    <source>
        <dbReference type="SAM" id="MobiDB-lite"/>
    </source>
</evidence>
<dbReference type="OrthoDB" id="9798220at2"/>
<dbReference type="InterPro" id="IPR001075">
    <property type="entry name" value="NIF_FeS_clus_asmbl_NifU_C"/>
</dbReference>
<dbReference type="Gene3D" id="3.30.300.130">
    <property type="entry name" value="Fe-S cluster assembly (FSCA)"/>
    <property type="match status" value="1"/>
</dbReference>
<dbReference type="Pfam" id="PF01106">
    <property type="entry name" value="NifU"/>
    <property type="match status" value="1"/>
</dbReference>
<comment type="caution">
    <text evidence="4">The sequence shown here is derived from an EMBL/GenBank/DDBJ whole genome shotgun (WGS) entry which is preliminary data.</text>
</comment>
<accession>A0A6N7Z5B7</accession>
<sequence>MRETPQPSDYTDAELALGLSVQSELNSTIRPLLNVDAGDVMITSVHDHHVTLELLGGCSRCLLSAGCISYSVLSRLDERFAADGATFEVVNAPVSNNPVLIGPAQPGHSPASERAATQSQRPDRTSRGDTQERTPRRLEYRQ</sequence>
<feature type="region of interest" description="Disordered" evidence="2">
    <location>
        <begin position="97"/>
        <end position="142"/>
    </location>
</feature>
<dbReference type="InterPro" id="IPR034904">
    <property type="entry name" value="FSCA_dom_sf"/>
</dbReference>
<name>A0A6N7Z5B7_9PSEU</name>
<evidence type="ECO:0000256" key="1">
    <source>
        <dbReference type="ARBA" id="ARBA00049958"/>
    </source>
</evidence>
<feature type="domain" description="NIF system FeS cluster assembly NifU C-terminal" evidence="3">
    <location>
        <begin position="22"/>
        <end position="80"/>
    </location>
</feature>
<organism evidence="4 5">
    <name type="scientific">Amycolatopsis pithecellobii</name>
    <dbReference type="NCBI Taxonomy" id="664692"/>
    <lineage>
        <taxon>Bacteria</taxon>
        <taxon>Bacillati</taxon>
        <taxon>Actinomycetota</taxon>
        <taxon>Actinomycetes</taxon>
        <taxon>Pseudonocardiales</taxon>
        <taxon>Pseudonocardiaceae</taxon>
        <taxon>Amycolatopsis</taxon>
    </lineage>
</organism>
<proteinExistence type="predicted"/>
<reference evidence="4 5" key="1">
    <citation type="submission" date="2019-11" db="EMBL/GenBank/DDBJ databases">
        <title>Draft genome of Amycolatopsis RM579.</title>
        <authorList>
            <person name="Duangmal K."/>
            <person name="Mingma R."/>
        </authorList>
    </citation>
    <scope>NUCLEOTIDE SEQUENCE [LARGE SCALE GENOMIC DNA]</scope>
    <source>
        <strain evidence="4 5">RM579</strain>
    </source>
</reference>
<dbReference type="GO" id="GO:0016226">
    <property type="term" value="P:iron-sulfur cluster assembly"/>
    <property type="evidence" value="ECO:0007669"/>
    <property type="project" value="InterPro"/>
</dbReference>
<evidence type="ECO:0000259" key="3">
    <source>
        <dbReference type="Pfam" id="PF01106"/>
    </source>
</evidence>
<evidence type="ECO:0000313" key="4">
    <source>
        <dbReference type="EMBL" id="MTD57443.1"/>
    </source>
</evidence>
<dbReference type="SUPFAM" id="SSF117916">
    <property type="entry name" value="Fe-S cluster assembly (FSCA) domain-like"/>
    <property type="match status" value="1"/>
</dbReference>
<dbReference type="Proteomes" id="UP000440096">
    <property type="component" value="Unassembled WGS sequence"/>
</dbReference>
<dbReference type="GO" id="GO:0005506">
    <property type="term" value="F:iron ion binding"/>
    <property type="evidence" value="ECO:0007669"/>
    <property type="project" value="InterPro"/>
</dbReference>
<dbReference type="AlphaFoldDB" id="A0A6N7Z5B7"/>
<dbReference type="EMBL" id="WMBA01000048">
    <property type="protein sequence ID" value="MTD57443.1"/>
    <property type="molecule type" value="Genomic_DNA"/>
</dbReference>
<feature type="compositionally biased region" description="Basic and acidic residues" evidence="2">
    <location>
        <begin position="121"/>
        <end position="142"/>
    </location>
</feature>
<evidence type="ECO:0000313" key="5">
    <source>
        <dbReference type="Proteomes" id="UP000440096"/>
    </source>
</evidence>
<keyword evidence="5" id="KW-1185">Reference proteome</keyword>